<feature type="compositionally biased region" description="Polar residues" evidence="1">
    <location>
        <begin position="243"/>
        <end position="252"/>
    </location>
</feature>
<dbReference type="Gene3D" id="3.40.50.300">
    <property type="entry name" value="P-loop containing nucleotide triphosphate hydrolases"/>
    <property type="match status" value="1"/>
</dbReference>
<name>A0A9P1IIV2_9PELO</name>
<evidence type="ECO:0000256" key="1">
    <source>
        <dbReference type="SAM" id="MobiDB-lite"/>
    </source>
</evidence>
<feature type="region of interest" description="Disordered" evidence="1">
    <location>
        <begin position="204"/>
        <end position="252"/>
    </location>
</feature>
<reference evidence="2" key="1">
    <citation type="submission" date="2022-11" db="EMBL/GenBank/DDBJ databases">
        <authorList>
            <person name="Kikuchi T."/>
        </authorList>
    </citation>
    <scope>NUCLEOTIDE SEQUENCE</scope>
    <source>
        <strain evidence="2">PS1010</strain>
    </source>
</reference>
<keyword evidence="3" id="KW-1185">Reference proteome</keyword>
<gene>
    <name evidence="2" type="ORF">CAMP_LOCUS8335</name>
</gene>
<sequence>MADFGVEYVYVEEDGDPNDKSQKMQQLMEIVKMDFEGFEEDKHFQKTLIFTKDDTTATQLARQYYIQFKSKALLFSLNQFESPTKEEETQNEQLLTRFNTSSKLIGITNFLVSKKINFHYAKHFIFYDFPEKPDEFLIASEKIGTGAKKCELDGKISVFERGMTSVQKIAYVHALQNAGKSIPNSLQQFVINDRNLSENATTSLRELKKQDEVENGRSDTAPVPQSYAQQQQPPHAETPILEQPNTNNRNGSYVTVQGVEYKVNRNEHRKPELEYNNNCNPEKLIMIAKDLSFGDFNSKLSKEDFNFFHDLSPKEKNAFNNSVSEEAWHEILKTDEKINQFRHQSKQSLANVGIRELIEDVKKQVDCQKKSWDNHRRNIILIHFREFHILSMNNDVVDKACFFCNSHEHFSLLCVYYPTFEMRQFQCKEQGICNYCGGILTRGFDHRCPRDLECHVCGRTGHVKAARYSDVESSDEEDEINIENKVYEEDYYYDFDRRIHEEDDDVDYQ</sequence>
<organism evidence="2 3">
    <name type="scientific">Caenorhabditis angaria</name>
    <dbReference type="NCBI Taxonomy" id="860376"/>
    <lineage>
        <taxon>Eukaryota</taxon>
        <taxon>Metazoa</taxon>
        <taxon>Ecdysozoa</taxon>
        <taxon>Nematoda</taxon>
        <taxon>Chromadorea</taxon>
        <taxon>Rhabditida</taxon>
        <taxon>Rhabditina</taxon>
        <taxon>Rhabditomorpha</taxon>
        <taxon>Rhabditoidea</taxon>
        <taxon>Rhabditidae</taxon>
        <taxon>Peloderinae</taxon>
        <taxon>Caenorhabditis</taxon>
    </lineage>
</organism>
<feature type="compositionally biased region" description="Basic and acidic residues" evidence="1">
    <location>
        <begin position="205"/>
        <end position="217"/>
    </location>
</feature>
<dbReference type="Proteomes" id="UP001152747">
    <property type="component" value="Unassembled WGS sequence"/>
</dbReference>
<proteinExistence type="predicted"/>
<protein>
    <submittedName>
        <fullName evidence="2">Uncharacterized protein</fullName>
    </submittedName>
</protein>
<dbReference type="InterPro" id="IPR027417">
    <property type="entry name" value="P-loop_NTPase"/>
</dbReference>
<evidence type="ECO:0000313" key="3">
    <source>
        <dbReference type="Proteomes" id="UP001152747"/>
    </source>
</evidence>
<dbReference type="AlphaFoldDB" id="A0A9P1IIV2"/>
<comment type="caution">
    <text evidence="2">The sequence shown here is derived from an EMBL/GenBank/DDBJ whole genome shotgun (WGS) entry which is preliminary data.</text>
</comment>
<dbReference type="EMBL" id="CANHGI010000003">
    <property type="protein sequence ID" value="CAI5445698.1"/>
    <property type="molecule type" value="Genomic_DNA"/>
</dbReference>
<accession>A0A9P1IIV2</accession>
<evidence type="ECO:0000313" key="2">
    <source>
        <dbReference type="EMBL" id="CAI5445698.1"/>
    </source>
</evidence>